<keyword evidence="1" id="KW-0812">Transmembrane</keyword>
<dbReference type="RefSeq" id="WP_322188642.1">
    <property type="nucleotide sequence ID" value="NZ_JAXLPB010000006.1"/>
</dbReference>
<feature type="transmembrane region" description="Helical" evidence="1">
    <location>
        <begin position="50"/>
        <end position="73"/>
    </location>
</feature>
<protein>
    <submittedName>
        <fullName evidence="2">Uncharacterized protein</fullName>
    </submittedName>
</protein>
<gene>
    <name evidence="2" type="ORF">U0C82_16645</name>
</gene>
<evidence type="ECO:0000256" key="1">
    <source>
        <dbReference type="SAM" id="Phobius"/>
    </source>
</evidence>
<keyword evidence="1" id="KW-1133">Transmembrane helix</keyword>
<comment type="caution">
    <text evidence="2">The sequence shown here is derived from an EMBL/GenBank/DDBJ whole genome shotgun (WGS) entry which is preliminary data.</text>
</comment>
<name>A0ABU5I6D1_9HYPH</name>
<dbReference type="EMBL" id="JAXLPB010000006">
    <property type="protein sequence ID" value="MDY8110771.1"/>
    <property type="molecule type" value="Genomic_DNA"/>
</dbReference>
<keyword evidence="1" id="KW-0472">Membrane</keyword>
<proteinExistence type="predicted"/>
<reference evidence="2 3" key="1">
    <citation type="submission" date="2023-12" db="EMBL/GenBank/DDBJ databases">
        <title>Description of Novel Strain Fulvimarina sp. 2208YS6-2-32 isolated from Uroteuthis (Photololigo) edulis.</title>
        <authorList>
            <person name="Park J.-S."/>
        </authorList>
    </citation>
    <scope>NUCLEOTIDE SEQUENCE [LARGE SCALE GENOMIC DNA]</scope>
    <source>
        <strain evidence="2 3">2208YS6-2-32</strain>
    </source>
</reference>
<sequence>MTLSGVLSSPFQKRIFLFTSFVVLAVSVGGVFLIAILAPPTPIWSALSNLLISVVASGAFALMSGLYLTYLFVDPNDLAARSSILPQDIGTALERIASNATDYRIFVRTGRHFRSDILPILVRQARQSRRRMQVRVILLDLRNAAVCERYANFRRTSSFDHKLWSVDHVRTEVLATILALIQASRENLGLIDIELFLTTRLSTFRIEGTADELLVTREDPKDTAMRFRRSDSDYSAFSTELDWICADAFRVENQGDGSLPTAITSIVYDKEIIRLEPKAKSSLANPSPYVR</sequence>
<feature type="transmembrane region" description="Helical" evidence="1">
    <location>
        <begin position="15"/>
        <end position="38"/>
    </location>
</feature>
<keyword evidence="3" id="KW-1185">Reference proteome</keyword>
<organism evidence="2 3">
    <name type="scientific">Fulvimarina uroteuthidis</name>
    <dbReference type="NCBI Taxonomy" id="3098149"/>
    <lineage>
        <taxon>Bacteria</taxon>
        <taxon>Pseudomonadati</taxon>
        <taxon>Pseudomonadota</taxon>
        <taxon>Alphaproteobacteria</taxon>
        <taxon>Hyphomicrobiales</taxon>
        <taxon>Aurantimonadaceae</taxon>
        <taxon>Fulvimarina</taxon>
    </lineage>
</organism>
<dbReference type="Proteomes" id="UP001294412">
    <property type="component" value="Unassembled WGS sequence"/>
</dbReference>
<evidence type="ECO:0000313" key="2">
    <source>
        <dbReference type="EMBL" id="MDY8110771.1"/>
    </source>
</evidence>
<accession>A0ABU5I6D1</accession>
<evidence type="ECO:0000313" key="3">
    <source>
        <dbReference type="Proteomes" id="UP001294412"/>
    </source>
</evidence>